<keyword evidence="1" id="KW-0489">Methyltransferase</keyword>
<protein>
    <recommendedName>
        <fullName evidence="5">O-methyltransferase C-terminal domain-containing protein</fullName>
    </recommendedName>
</protein>
<dbReference type="AlphaFoldDB" id="G2Q2H6"/>
<keyword evidence="3" id="KW-0949">S-adenosyl-L-methionine</keyword>
<dbReference type="Proteomes" id="UP000007322">
    <property type="component" value="Chromosome 1"/>
</dbReference>
<reference evidence="6 7" key="1">
    <citation type="journal article" date="2011" name="Nat. Biotechnol.">
        <title>Comparative genomic analysis of the thermophilic biomass-degrading fungi Myceliophthora thermophila and Thielavia terrestris.</title>
        <authorList>
            <person name="Berka R.M."/>
            <person name="Grigoriev I.V."/>
            <person name="Otillar R."/>
            <person name="Salamov A."/>
            <person name="Grimwood J."/>
            <person name="Reid I."/>
            <person name="Ishmael N."/>
            <person name="John T."/>
            <person name="Darmond C."/>
            <person name="Moisan M.-C."/>
            <person name="Henrissat B."/>
            <person name="Coutinho P.M."/>
            <person name="Lombard V."/>
            <person name="Natvig D.O."/>
            <person name="Lindquist E."/>
            <person name="Schmutz J."/>
            <person name="Lucas S."/>
            <person name="Harris P."/>
            <person name="Powlowski J."/>
            <person name="Bellemare A."/>
            <person name="Taylor D."/>
            <person name="Butler G."/>
            <person name="de Vries R.P."/>
            <person name="Allijn I.E."/>
            <person name="van den Brink J."/>
            <person name="Ushinsky S."/>
            <person name="Storms R."/>
            <person name="Powell A.J."/>
            <person name="Paulsen I.T."/>
            <person name="Elbourne L.D.H."/>
            <person name="Baker S.E."/>
            <person name="Magnuson J."/>
            <person name="LaBoissiere S."/>
            <person name="Clutterbuck A.J."/>
            <person name="Martinez D."/>
            <person name="Wogulis M."/>
            <person name="de Leon A.L."/>
            <person name="Rey M.W."/>
            <person name="Tsang A."/>
        </authorList>
    </citation>
    <scope>NUCLEOTIDE SEQUENCE [LARGE SCALE GENOMIC DNA]</scope>
    <source>
        <strain evidence="7">ATCC 42464 / BCRC 31852 / DSM 1799</strain>
    </source>
</reference>
<dbReference type="HOGENOM" id="CLU_005533_5_2_1"/>
<dbReference type="VEuPathDB" id="FungiDB:MYCTH_2298547"/>
<dbReference type="Gene3D" id="1.10.10.10">
    <property type="entry name" value="Winged helix-like DNA-binding domain superfamily/Winged helix DNA-binding domain"/>
    <property type="match status" value="1"/>
</dbReference>
<name>G2Q2H6_THET4</name>
<dbReference type="RefSeq" id="XP_003660346.1">
    <property type="nucleotide sequence ID" value="XM_003660298.1"/>
</dbReference>
<evidence type="ECO:0000313" key="7">
    <source>
        <dbReference type="Proteomes" id="UP000007322"/>
    </source>
</evidence>
<dbReference type="KEGG" id="mtm:MYCTH_2298547"/>
<evidence type="ECO:0000256" key="2">
    <source>
        <dbReference type="ARBA" id="ARBA00022679"/>
    </source>
</evidence>
<sequence>MASTLADTLEALAERLSKTAQDLRSGSLSLESDMMQRVSLLKAGADLQEAVSLPRDRALMWLPQLAHVTAIRLFIKWKAFEKIPVDDGATISYDDLAAELNADVSLITRFSRALVANGTLKLVGTDRVAHTDFSRILTTPNPIWAMIQEGFDSQLKAWAAMPEYFDRFGLGTEPEDRLQTVRAFAEDRLGSTVWEILHSSEERLRVFMLAMGVIEEQMPPLPAYNLGWAAEAAGRDADRPLLVDVGGGRGHALLGILKLTPGLPAHRCVLEDLPEVVEAASREVPELAEVQMVAMDFHKEQPVRGALVYYMRRCLHDYSDEECVNMLQHISGAMAADSRLLIVETLLSDLPSPFQVALDLSMMTISGKERTLDNFRDITGKAALKITKVSQIPGGSAVIECALA</sequence>
<feature type="domain" description="O-methyltransferase C-terminal" evidence="5">
    <location>
        <begin position="241"/>
        <end position="382"/>
    </location>
</feature>
<proteinExistence type="predicted"/>
<dbReference type="EMBL" id="CP003002">
    <property type="protein sequence ID" value="AEO55101.1"/>
    <property type="molecule type" value="Genomic_DNA"/>
</dbReference>
<dbReference type="GeneID" id="11508011"/>
<dbReference type="PROSITE" id="PS51683">
    <property type="entry name" value="SAM_OMT_II"/>
    <property type="match status" value="1"/>
</dbReference>
<dbReference type="PANTHER" id="PTHR43712">
    <property type="entry name" value="PUTATIVE (AFU_ORTHOLOGUE AFUA_4G14580)-RELATED"/>
    <property type="match status" value="1"/>
</dbReference>
<dbReference type="InterPro" id="IPR036388">
    <property type="entry name" value="WH-like_DNA-bd_sf"/>
</dbReference>
<dbReference type="InterPro" id="IPR029063">
    <property type="entry name" value="SAM-dependent_MTases_sf"/>
</dbReference>
<dbReference type="PANTHER" id="PTHR43712:SF2">
    <property type="entry name" value="O-METHYLTRANSFERASE CICE"/>
    <property type="match status" value="1"/>
</dbReference>
<gene>
    <name evidence="6" type="ORF">MYCTH_2298547</name>
</gene>
<dbReference type="SUPFAM" id="SSF53335">
    <property type="entry name" value="S-adenosyl-L-methionine-dependent methyltransferases"/>
    <property type="match status" value="1"/>
</dbReference>
<evidence type="ECO:0000256" key="1">
    <source>
        <dbReference type="ARBA" id="ARBA00022603"/>
    </source>
</evidence>
<dbReference type="PIRSF" id="PIRSF005739">
    <property type="entry name" value="O-mtase"/>
    <property type="match status" value="1"/>
</dbReference>
<dbReference type="GO" id="GO:0008171">
    <property type="term" value="F:O-methyltransferase activity"/>
    <property type="evidence" value="ECO:0007669"/>
    <property type="project" value="InterPro"/>
</dbReference>
<dbReference type="Gene3D" id="3.40.50.150">
    <property type="entry name" value="Vaccinia Virus protein VP39"/>
    <property type="match status" value="1"/>
</dbReference>
<dbReference type="eggNOG" id="KOG3178">
    <property type="taxonomic scope" value="Eukaryota"/>
</dbReference>
<dbReference type="SUPFAM" id="SSF46785">
    <property type="entry name" value="Winged helix' DNA-binding domain"/>
    <property type="match status" value="1"/>
</dbReference>
<organism evidence="6 7">
    <name type="scientific">Thermothelomyces thermophilus (strain ATCC 42464 / BCRC 31852 / DSM 1799)</name>
    <name type="common">Sporotrichum thermophile</name>
    <dbReference type="NCBI Taxonomy" id="573729"/>
    <lineage>
        <taxon>Eukaryota</taxon>
        <taxon>Fungi</taxon>
        <taxon>Dikarya</taxon>
        <taxon>Ascomycota</taxon>
        <taxon>Pezizomycotina</taxon>
        <taxon>Sordariomycetes</taxon>
        <taxon>Sordariomycetidae</taxon>
        <taxon>Sordariales</taxon>
        <taxon>Chaetomiaceae</taxon>
        <taxon>Thermothelomyces</taxon>
    </lineage>
</organism>
<feature type="active site" description="Proton acceptor" evidence="4">
    <location>
        <position position="316"/>
    </location>
</feature>
<keyword evidence="7" id="KW-1185">Reference proteome</keyword>
<dbReference type="OMA" id="LIYWIRR"/>
<dbReference type="OrthoDB" id="1535081at2759"/>
<dbReference type="InParanoid" id="G2Q2H6"/>
<keyword evidence="2" id="KW-0808">Transferase</keyword>
<accession>G2Q2H6</accession>
<dbReference type="InterPro" id="IPR036390">
    <property type="entry name" value="WH_DNA-bd_sf"/>
</dbReference>
<dbReference type="Pfam" id="PF00891">
    <property type="entry name" value="Methyltransf_2"/>
    <property type="match status" value="1"/>
</dbReference>
<dbReference type="InterPro" id="IPR016461">
    <property type="entry name" value="COMT-like"/>
</dbReference>
<evidence type="ECO:0000259" key="5">
    <source>
        <dbReference type="Pfam" id="PF00891"/>
    </source>
</evidence>
<evidence type="ECO:0000256" key="4">
    <source>
        <dbReference type="PIRSR" id="PIRSR005739-1"/>
    </source>
</evidence>
<dbReference type="GO" id="GO:0032259">
    <property type="term" value="P:methylation"/>
    <property type="evidence" value="ECO:0007669"/>
    <property type="project" value="UniProtKB-KW"/>
</dbReference>
<dbReference type="InterPro" id="IPR001077">
    <property type="entry name" value="COMT_C"/>
</dbReference>
<evidence type="ECO:0000256" key="3">
    <source>
        <dbReference type="ARBA" id="ARBA00022691"/>
    </source>
</evidence>
<evidence type="ECO:0000313" key="6">
    <source>
        <dbReference type="EMBL" id="AEO55101.1"/>
    </source>
</evidence>